<protein>
    <submittedName>
        <fullName evidence="3">Fatty acid--CoA ligase family protein</fullName>
    </submittedName>
</protein>
<dbReference type="SUPFAM" id="SSF56801">
    <property type="entry name" value="Acetyl-CoA synthetase-like"/>
    <property type="match status" value="1"/>
</dbReference>
<organism evidence="3 4">
    <name type="scientific">Sphingomonas oligophenolica</name>
    <dbReference type="NCBI Taxonomy" id="301154"/>
    <lineage>
        <taxon>Bacteria</taxon>
        <taxon>Pseudomonadati</taxon>
        <taxon>Pseudomonadota</taxon>
        <taxon>Alphaproteobacteria</taxon>
        <taxon>Sphingomonadales</taxon>
        <taxon>Sphingomonadaceae</taxon>
        <taxon>Sphingomonas</taxon>
    </lineage>
</organism>
<dbReference type="InterPro" id="IPR042099">
    <property type="entry name" value="ANL_N_sf"/>
</dbReference>
<dbReference type="InterPro" id="IPR050237">
    <property type="entry name" value="ATP-dep_AMP-bd_enzyme"/>
</dbReference>
<dbReference type="InterPro" id="IPR025110">
    <property type="entry name" value="AMP-bd_C"/>
</dbReference>
<reference evidence="3 4" key="1">
    <citation type="submission" date="2024-05" db="EMBL/GenBank/DDBJ databases">
        <authorList>
            <person name="Liu Q."/>
            <person name="Xin Y.-H."/>
        </authorList>
    </citation>
    <scope>NUCLEOTIDE SEQUENCE [LARGE SCALE GENOMIC DNA]</scope>
    <source>
        <strain evidence="3 4">CGMCC 1.10181</strain>
    </source>
</reference>
<dbReference type="Gene3D" id="3.30.300.30">
    <property type="match status" value="1"/>
</dbReference>
<accession>A0ABU9XY59</accession>
<feature type="domain" description="AMP-dependent synthetase/ligase" evidence="1">
    <location>
        <begin position="12"/>
        <end position="362"/>
    </location>
</feature>
<dbReference type="PANTHER" id="PTHR43767:SF1">
    <property type="entry name" value="NONRIBOSOMAL PEPTIDE SYNTHASE PES1 (EUROFUNG)-RELATED"/>
    <property type="match status" value="1"/>
</dbReference>
<dbReference type="Gene3D" id="3.40.50.12780">
    <property type="entry name" value="N-terminal domain of ligase-like"/>
    <property type="match status" value="1"/>
</dbReference>
<evidence type="ECO:0000313" key="3">
    <source>
        <dbReference type="EMBL" id="MEN2788479.1"/>
    </source>
</evidence>
<dbReference type="Pfam" id="PF00501">
    <property type="entry name" value="AMP-binding"/>
    <property type="match status" value="1"/>
</dbReference>
<dbReference type="EMBL" id="JBDIME010000002">
    <property type="protein sequence ID" value="MEN2788479.1"/>
    <property type="molecule type" value="Genomic_DNA"/>
</dbReference>
<gene>
    <name evidence="3" type="ORF">ABC974_02485</name>
</gene>
<keyword evidence="4" id="KW-1185">Reference proteome</keyword>
<dbReference type="PANTHER" id="PTHR43767">
    <property type="entry name" value="LONG-CHAIN-FATTY-ACID--COA LIGASE"/>
    <property type="match status" value="1"/>
</dbReference>
<dbReference type="Proteomes" id="UP001419910">
    <property type="component" value="Unassembled WGS sequence"/>
</dbReference>
<feature type="domain" description="AMP-binding enzyme C-terminal" evidence="2">
    <location>
        <begin position="405"/>
        <end position="480"/>
    </location>
</feature>
<comment type="caution">
    <text evidence="3">The sequence shown here is derived from an EMBL/GenBank/DDBJ whole genome shotgun (WGS) entry which is preliminary data.</text>
</comment>
<dbReference type="GO" id="GO:0016874">
    <property type="term" value="F:ligase activity"/>
    <property type="evidence" value="ECO:0007669"/>
    <property type="project" value="UniProtKB-KW"/>
</dbReference>
<dbReference type="Pfam" id="PF13193">
    <property type="entry name" value="AMP-binding_C"/>
    <property type="match status" value="1"/>
</dbReference>
<sequence>MTELQRRTIEALQREPTLDAIAFEDRWYDWGEMAHVANGVGAALAASGIDPCAPVAFIPRNRPASFAALLGLIAQGRTIQMIYAFQSPAGIAAAIARTEPAAIVAHREDFTSEVCEALARAGIAAVALEAMAASPLAGFKRAGAARSRIANGEPRIDILTSGTTGPPKQFGISYTLIEQHFLSSPLTARQGEGPQSLPPFLLYFPLGNISGLYSTLPMLIRGQRVVLLERFSISAWRDYVVRYRPTHSGLPPSCVQLVLDQNLPREDLASIRFLGVGAAPLDANVQKAFEDRYGIPILLSYGATEFAGPVAAMTPELHAGWGRSKIGTVGRAMPGARLRIVDPDSGAELPPGIEGVLEVVSPRIGPEWIRTSDIAMIDGDGFLFHRGRADGAIMRGGFKILPEPVERALMLHPAVSEAIVVGIPDRRLGEVPVAAVRLKPGEVAPTTDTLESHVRQHVLATHVPARWLFCADLPRTPSLKLDRPAVARLFQAMPG</sequence>
<dbReference type="InterPro" id="IPR045851">
    <property type="entry name" value="AMP-bd_C_sf"/>
</dbReference>
<dbReference type="CDD" id="cd04433">
    <property type="entry name" value="AFD_class_I"/>
    <property type="match status" value="1"/>
</dbReference>
<dbReference type="InterPro" id="IPR000873">
    <property type="entry name" value="AMP-dep_synth/lig_dom"/>
</dbReference>
<evidence type="ECO:0000259" key="2">
    <source>
        <dbReference type="Pfam" id="PF13193"/>
    </source>
</evidence>
<name>A0ABU9XY59_9SPHN</name>
<dbReference type="RefSeq" id="WP_343890482.1">
    <property type="nucleotide sequence ID" value="NZ_BAAAEH010000035.1"/>
</dbReference>
<keyword evidence="3" id="KW-0436">Ligase</keyword>
<evidence type="ECO:0000313" key="4">
    <source>
        <dbReference type="Proteomes" id="UP001419910"/>
    </source>
</evidence>
<proteinExistence type="predicted"/>
<evidence type="ECO:0000259" key="1">
    <source>
        <dbReference type="Pfam" id="PF00501"/>
    </source>
</evidence>